<evidence type="ECO:0000259" key="3">
    <source>
        <dbReference type="PROSITE" id="PS50213"/>
    </source>
</evidence>
<dbReference type="EMBL" id="LMYN01000103">
    <property type="protein sequence ID" value="KSA00096.1"/>
    <property type="molecule type" value="Genomic_DNA"/>
</dbReference>
<dbReference type="SMART" id="SM00554">
    <property type="entry name" value="FAS1"/>
    <property type="match status" value="2"/>
</dbReference>
<evidence type="ECO:0000313" key="5">
    <source>
        <dbReference type="Proteomes" id="UP000054251"/>
    </source>
</evidence>
<keyword evidence="1" id="KW-0812">Transmembrane</keyword>
<protein>
    <submittedName>
        <fullName evidence="4">Fasciclin domain-containing protein</fullName>
    </submittedName>
</protein>
<name>A0A0V1PV87_9ASCO</name>
<keyword evidence="1" id="KW-1133">Transmembrane helix</keyword>
<feature type="transmembrane region" description="Helical" evidence="1">
    <location>
        <begin position="922"/>
        <end position="949"/>
    </location>
</feature>
<feature type="domain" description="FAS1" evidence="3">
    <location>
        <begin position="556"/>
        <end position="716"/>
    </location>
</feature>
<reference evidence="4 5" key="1">
    <citation type="submission" date="2015-11" db="EMBL/GenBank/DDBJ databases">
        <title>The genome of Debaryomyces fabryi.</title>
        <authorList>
            <person name="Tafer H."/>
            <person name="Lopandic K."/>
        </authorList>
    </citation>
    <scope>NUCLEOTIDE SEQUENCE [LARGE SCALE GENOMIC DNA]</scope>
    <source>
        <strain evidence="4 5">CBS 789</strain>
    </source>
</reference>
<dbReference type="PANTHER" id="PTHR10900">
    <property type="entry name" value="PERIOSTIN-RELATED"/>
    <property type="match status" value="1"/>
</dbReference>
<dbReference type="SUPFAM" id="SSF82153">
    <property type="entry name" value="FAS1 domain"/>
    <property type="match status" value="2"/>
</dbReference>
<organism evidence="4 5">
    <name type="scientific">Debaryomyces fabryi</name>
    <dbReference type="NCBI Taxonomy" id="58627"/>
    <lineage>
        <taxon>Eukaryota</taxon>
        <taxon>Fungi</taxon>
        <taxon>Dikarya</taxon>
        <taxon>Ascomycota</taxon>
        <taxon>Saccharomycotina</taxon>
        <taxon>Pichiomycetes</taxon>
        <taxon>Debaryomycetaceae</taxon>
        <taxon>Debaryomyces</taxon>
    </lineage>
</organism>
<sequence length="1054" mass="120261">MIWYKQLVIFFYFLILLVVAEPSTTSELPTPTPSTLVDILSSQVEYSYFLRHLQRNGMIPIINSLSNVTLLAPVNLAFTSGLDEDVDKELPHDNNILLRYVINQRFRVGYLGTEKVIYNTLYDVEGSPYPVVISPDFEHAEYIVDDTAAIVEVDIHAKHQDSFVQGIDSLLPLKPTLCELLFSDDDNANLGPHPMSFMRQLFHQLFEDHGSMSEADYENYIEISGNERRRLSKLPLSCKEFMSRTKTFLMLSDAYVAESLPDITRQYLLSLSKNSNGKKYSMTKEAVLEVKNDIVNFLESLMIDHLIGGVNGTSRDYLSINGRSEFNFSLEKDTWQLLLNDRIPSSINASNLAFSDAILHVFDIQNQTYHNFFQDLNVPLVRILPRKALYAMQYSNFVKELKFRSLHHLIDGSTSNQTILVESSQRDQVGESDFSPSAYDGSHFSYKQIMYYQFSDQMIDIENITESLRFENFYRLLDSKLCSKSKIGSCFKTKFSASYNTDLKKIEATINDDINIVFPGVKTENDNVIYIAEEDISPPLSLKQSLLKLLSNGGVSRHLQNFEIDRRSFLTTLRYLEQFDLLSLMENKRGYSIFLPCGYIEQEKNSNMFSKKRKTREPWKSMGLILNFLESNPEYFKDLLRGLFVEDTIYSDFGMYEQRNQTTSTNLRGDSVNIVHSHVDENYYNLLSLNNTELLIPLNSDILFSQGVIHIINEVLLPESFRISFSDLIKTTEDPNYPDFSFLNLIDTYPKLSDVLGISDENINHTYSLLIPSADSLKDFNITSDFTKLWDFLEFHLIPNSELNALVSCVNGLNPTNDSLDFANFEYTIKTNLSDTTLSCRKDHLRDKTFLRLTSTDAASKDSNFDSMSYNKDREVQILSHGCTSVFNDSSLDAACVFLIDKPLNLKWLEDPDKNTFLHIHIGFISVGVGIILGLLLFGLVIFSVFVFISRSRIDQPPQLSANSNDSTFGGNELTYMRIQTGENDNAYDQGYETDDDFIRAESDHLLPLHGKRSKRVKYGSINNNEVTGTAPVSIKGNNITKSLNRERNLPGGF</sequence>
<dbReference type="GeneID" id="26841147"/>
<dbReference type="AlphaFoldDB" id="A0A0V1PV87"/>
<proteinExistence type="predicted"/>
<feature type="domain" description="FAS1" evidence="3">
    <location>
        <begin position="33"/>
        <end position="171"/>
    </location>
</feature>
<dbReference type="PROSITE" id="PS50213">
    <property type="entry name" value="FAS1"/>
    <property type="match status" value="2"/>
</dbReference>
<dbReference type="InterPro" id="IPR050904">
    <property type="entry name" value="Adhesion/Biosynth-related"/>
</dbReference>
<gene>
    <name evidence="4" type="ORF">AC631_04138</name>
</gene>
<dbReference type="Gene3D" id="2.30.180.10">
    <property type="entry name" value="FAS1 domain"/>
    <property type="match status" value="2"/>
</dbReference>
<dbReference type="PANTHER" id="PTHR10900:SF77">
    <property type="entry name" value="FI19380P1"/>
    <property type="match status" value="1"/>
</dbReference>
<feature type="chain" id="PRO_5006884493" evidence="2">
    <location>
        <begin position="23"/>
        <end position="1054"/>
    </location>
</feature>
<dbReference type="Proteomes" id="UP000054251">
    <property type="component" value="Unassembled WGS sequence"/>
</dbReference>
<dbReference type="InterPro" id="IPR000782">
    <property type="entry name" value="FAS1_domain"/>
</dbReference>
<dbReference type="Pfam" id="PF02469">
    <property type="entry name" value="Fasciclin"/>
    <property type="match status" value="1"/>
</dbReference>
<feature type="signal peptide" evidence="2">
    <location>
        <begin position="1"/>
        <end position="22"/>
    </location>
</feature>
<accession>A0A0V1PV87</accession>
<evidence type="ECO:0000313" key="4">
    <source>
        <dbReference type="EMBL" id="KSA00096.1"/>
    </source>
</evidence>
<dbReference type="GO" id="GO:0000329">
    <property type="term" value="C:fungal-type vacuole membrane"/>
    <property type="evidence" value="ECO:0007669"/>
    <property type="project" value="TreeGrafter"/>
</dbReference>
<comment type="caution">
    <text evidence="4">The sequence shown here is derived from an EMBL/GenBank/DDBJ whole genome shotgun (WGS) entry which is preliminary data.</text>
</comment>
<keyword evidence="5" id="KW-1185">Reference proteome</keyword>
<dbReference type="InterPro" id="IPR036378">
    <property type="entry name" value="FAS1_dom_sf"/>
</dbReference>
<dbReference type="OrthoDB" id="286301at2759"/>
<evidence type="ECO:0000256" key="2">
    <source>
        <dbReference type="SAM" id="SignalP"/>
    </source>
</evidence>
<dbReference type="GO" id="GO:0016236">
    <property type="term" value="P:macroautophagy"/>
    <property type="evidence" value="ECO:0007669"/>
    <property type="project" value="TreeGrafter"/>
</dbReference>
<keyword evidence="2" id="KW-0732">Signal</keyword>
<dbReference type="RefSeq" id="XP_015466198.1">
    <property type="nucleotide sequence ID" value="XM_015612967.1"/>
</dbReference>
<keyword evidence="1" id="KW-0472">Membrane</keyword>
<evidence type="ECO:0000256" key="1">
    <source>
        <dbReference type="SAM" id="Phobius"/>
    </source>
</evidence>